<dbReference type="InterPro" id="IPR050109">
    <property type="entry name" value="HTH-type_TetR-like_transc_reg"/>
</dbReference>
<dbReference type="EMBL" id="PUIO01000062">
    <property type="protein sequence ID" value="PQP16600.1"/>
    <property type="molecule type" value="Genomic_DNA"/>
</dbReference>
<name>A0A2S8IPA3_RHOOP</name>
<dbReference type="PRINTS" id="PR00455">
    <property type="entry name" value="HTHTETR"/>
</dbReference>
<dbReference type="SUPFAM" id="SSF46689">
    <property type="entry name" value="Homeodomain-like"/>
    <property type="match status" value="1"/>
</dbReference>
<dbReference type="GO" id="GO:0003700">
    <property type="term" value="F:DNA-binding transcription factor activity"/>
    <property type="evidence" value="ECO:0007669"/>
    <property type="project" value="TreeGrafter"/>
</dbReference>
<dbReference type="RefSeq" id="WP_105421976.1">
    <property type="nucleotide sequence ID" value="NZ_PUIO01000062.1"/>
</dbReference>
<dbReference type="Pfam" id="PF00440">
    <property type="entry name" value="TetR_N"/>
    <property type="match status" value="1"/>
</dbReference>
<protein>
    <submittedName>
        <fullName evidence="7">TetR/AcrR family transcriptional regulator</fullName>
    </submittedName>
</protein>
<organism evidence="7 8">
    <name type="scientific">Rhodococcus opacus</name>
    <name type="common">Nocardia opaca</name>
    <dbReference type="NCBI Taxonomy" id="37919"/>
    <lineage>
        <taxon>Bacteria</taxon>
        <taxon>Bacillati</taxon>
        <taxon>Actinomycetota</taxon>
        <taxon>Actinomycetes</taxon>
        <taxon>Mycobacteriales</taxon>
        <taxon>Nocardiaceae</taxon>
        <taxon>Rhodococcus</taxon>
    </lineage>
</organism>
<accession>A0A2S8IPA3</accession>
<dbReference type="GO" id="GO:0000976">
    <property type="term" value="F:transcription cis-regulatory region binding"/>
    <property type="evidence" value="ECO:0007669"/>
    <property type="project" value="TreeGrafter"/>
</dbReference>
<dbReference type="PANTHER" id="PTHR30055:SF175">
    <property type="entry name" value="HTH-TYPE TRANSCRIPTIONAL REPRESSOR KSTR2"/>
    <property type="match status" value="1"/>
</dbReference>
<evidence type="ECO:0000256" key="4">
    <source>
        <dbReference type="ARBA" id="ARBA00023163"/>
    </source>
</evidence>
<feature type="DNA-binding region" description="H-T-H motif" evidence="5">
    <location>
        <begin position="41"/>
        <end position="60"/>
    </location>
</feature>
<dbReference type="Gene3D" id="1.10.10.60">
    <property type="entry name" value="Homeodomain-like"/>
    <property type="match status" value="1"/>
</dbReference>
<dbReference type="Proteomes" id="UP000239290">
    <property type="component" value="Unassembled WGS sequence"/>
</dbReference>
<evidence type="ECO:0000256" key="5">
    <source>
        <dbReference type="PROSITE-ProRule" id="PRU00335"/>
    </source>
</evidence>
<dbReference type="AlphaFoldDB" id="A0A2S8IPA3"/>
<keyword evidence="1" id="KW-0678">Repressor</keyword>
<dbReference type="InterPro" id="IPR009057">
    <property type="entry name" value="Homeodomain-like_sf"/>
</dbReference>
<evidence type="ECO:0000256" key="3">
    <source>
        <dbReference type="ARBA" id="ARBA00023125"/>
    </source>
</evidence>
<dbReference type="InterPro" id="IPR036271">
    <property type="entry name" value="Tet_transcr_reg_TetR-rel_C_sf"/>
</dbReference>
<dbReference type="PROSITE" id="PS50977">
    <property type="entry name" value="HTH_TETR_2"/>
    <property type="match status" value="1"/>
</dbReference>
<keyword evidence="2" id="KW-0805">Transcription regulation</keyword>
<proteinExistence type="predicted"/>
<dbReference type="Gene3D" id="1.10.357.10">
    <property type="entry name" value="Tetracycline Repressor, domain 2"/>
    <property type="match status" value="1"/>
</dbReference>
<feature type="domain" description="HTH tetR-type" evidence="6">
    <location>
        <begin position="18"/>
        <end position="78"/>
    </location>
</feature>
<keyword evidence="4" id="KW-0804">Transcription</keyword>
<dbReference type="InterPro" id="IPR001647">
    <property type="entry name" value="HTH_TetR"/>
</dbReference>
<dbReference type="SUPFAM" id="SSF48498">
    <property type="entry name" value="Tetracyclin repressor-like, C-terminal domain"/>
    <property type="match status" value="1"/>
</dbReference>
<dbReference type="InterPro" id="IPR041490">
    <property type="entry name" value="KstR2_TetR_C"/>
</dbReference>
<evidence type="ECO:0000313" key="7">
    <source>
        <dbReference type="EMBL" id="PQP16600.1"/>
    </source>
</evidence>
<dbReference type="Pfam" id="PF17932">
    <property type="entry name" value="TetR_C_24"/>
    <property type="match status" value="1"/>
</dbReference>
<gene>
    <name evidence="7" type="ORF">C5613_36045</name>
</gene>
<evidence type="ECO:0000313" key="8">
    <source>
        <dbReference type="Proteomes" id="UP000239290"/>
    </source>
</evidence>
<reference evidence="8" key="1">
    <citation type="submission" date="2018-02" db="EMBL/GenBank/DDBJ databases">
        <title>Draft genome sequencing of Rhodococcus opacus KU647198.</title>
        <authorList>
            <person name="Zheng B.-X."/>
        </authorList>
    </citation>
    <scope>NUCLEOTIDE SEQUENCE [LARGE SCALE GENOMIC DNA]</scope>
    <source>
        <strain evidence="8">04-OD7</strain>
    </source>
</reference>
<evidence type="ECO:0000256" key="2">
    <source>
        <dbReference type="ARBA" id="ARBA00023015"/>
    </source>
</evidence>
<comment type="caution">
    <text evidence="7">The sequence shown here is derived from an EMBL/GenBank/DDBJ whole genome shotgun (WGS) entry which is preliminary data.</text>
</comment>
<dbReference type="PANTHER" id="PTHR30055">
    <property type="entry name" value="HTH-TYPE TRANSCRIPTIONAL REGULATOR RUTR"/>
    <property type="match status" value="1"/>
</dbReference>
<evidence type="ECO:0000256" key="1">
    <source>
        <dbReference type="ARBA" id="ARBA00022491"/>
    </source>
</evidence>
<keyword evidence="3 5" id="KW-0238">DNA-binding</keyword>
<evidence type="ECO:0000259" key="6">
    <source>
        <dbReference type="PROSITE" id="PS50977"/>
    </source>
</evidence>
<sequence>MSDVKLGSSTRRTTRIGVESRQRIMDAAAKLFAENGYHGTGVEEISKETQLGKGALYHHIGNKEAVLFEICHTRMADLLTQSGRVLAMDSTYQERFRELMRVALRNIADNVVEWTVSFQEFKALTGQRRVVIQEARERYESMVVEVLEGGARAGEFRVLDPLVTKGILGLYNYSYSWIRPDGERTPEEIADLFSDSLLEGVLERDL</sequence>